<evidence type="ECO:0000313" key="1">
    <source>
        <dbReference type="EMBL" id="MQN77572.1"/>
    </source>
</evidence>
<comment type="caution">
    <text evidence="1">The sequence shown here is derived from an EMBL/GenBank/DDBJ whole genome shotgun (WGS) entry which is preliminary data.</text>
</comment>
<proteinExistence type="predicted"/>
<organism evidence="1 2">
    <name type="scientific">Segatella copri</name>
    <dbReference type="NCBI Taxonomy" id="165179"/>
    <lineage>
        <taxon>Bacteria</taxon>
        <taxon>Pseudomonadati</taxon>
        <taxon>Bacteroidota</taxon>
        <taxon>Bacteroidia</taxon>
        <taxon>Bacteroidales</taxon>
        <taxon>Prevotellaceae</taxon>
        <taxon>Segatella</taxon>
    </lineage>
</organism>
<dbReference type="EMBL" id="VZBZ01000090">
    <property type="protein sequence ID" value="MQN77572.1"/>
    <property type="molecule type" value="Genomic_DNA"/>
</dbReference>
<accession>A0AA90UQH3</accession>
<protein>
    <submittedName>
        <fullName evidence="1">Uncharacterized protein</fullName>
    </submittedName>
</protein>
<gene>
    <name evidence="1" type="ORF">F7D71_06815</name>
</gene>
<reference evidence="2" key="1">
    <citation type="submission" date="2019-09" db="EMBL/GenBank/DDBJ databases">
        <title>Distinct polysaccharide growth profiles of human intestinal Prevotella copri isolates.</title>
        <authorList>
            <person name="Fehlner-Peach H."/>
            <person name="Magnabosco C."/>
            <person name="Raghavan V."/>
            <person name="Scher J.U."/>
            <person name="Tett A."/>
            <person name="Cox L.M."/>
            <person name="Gottsegen C."/>
            <person name="Watters A."/>
            <person name="Wiltshire- Gordon J.D."/>
            <person name="Segata N."/>
            <person name="Bonneau R."/>
            <person name="Littman D.R."/>
        </authorList>
    </citation>
    <scope>NUCLEOTIDE SEQUENCE [LARGE SCALE GENOMIC DNA]</scope>
    <source>
        <strain evidence="2">BU41712</strain>
    </source>
</reference>
<dbReference type="Proteomes" id="UP000423156">
    <property type="component" value="Unassembled WGS sequence"/>
</dbReference>
<name>A0AA90UQH3_9BACT</name>
<dbReference type="AlphaFoldDB" id="A0AA90UQH3"/>
<feature type="non-terminal residue" evidence="1">
    <location>
        <position position="196"/>
    </location>
</feature>
<sequence length="196" mass="22019">MEKSLYFQLVNKYFPQLVASVVEKLNGKNQTALTYMYRDHLTNTYSQDGRWASITAEYTRVAADVVSMDAELPLKSRDKVSTAEGQIPKVGMKLYMSEKQLKDLDNMIAQRLPQPQILRNLFADLPRCIQAVYERIEDMFLSELSTGVALATRSGGTGVRVDVGFAEKNKFGHGAKAWDAEDATPLDDIQLVYDKA</sequence>
<evidence type="ECO:0000313" key="2">
    <source>
        <dbReference type="Proteomes" id="UP000423156"/>
    </source>
</evidence>